<accession>A0A2J6QYB9</accession>
<sequence>MDQNGFQMLLRAIAIAERKFSYNTGHGDFAFGRIIDIGGGYPSTLLPGHRENNVRFVELNGFVRLGPFPFQKLPIEIRNRIFILLLGPCYSLNKCIEVNILALDFNPYEHPTESGWWNKTDDDYRLQPEGRYLRGHLLTGEQHEERKSRIHTQGLPHPDREGHYYVKVEPTLALGPNQFSPYKDWSMITLIRNVSNVSTHFRKEFADVFWGRTKILLEDDETYNSLLLLPDFLAHRPSVCNGIRELDVFLPLYVITLNDDEEEQRFLEFCQVVAGLPGLEVLTIRMCIWDDMGDALEPGTRMYRCFKAMRTIPVKKNFNIMLDVKSTSVWDDADQHKKYIERLECEWARKIAKVALPNTLRASKDKSAWGKYLHSRPIAEAEATELEDGAEGQYADMEEEENVVSSDEEDGNYNAEEFLEE</sequence>
<dbReference type="EMBL" id="KZ613963">
    <property type="protein sequence ID" value="PMD31263.1"/>
    <property type="molecule type" value="Genomic_DNA"/>
</dbReference>
<dbReference type="Proteomes" id="UP000235786">
    <property type="component" value="Unassembled WGS sequence"/>
</dbReference>
<keyword evidence="3" id="KW-1185">Reference proteome</keyword>
<feature type="compositionally biased region" description="Acidic residues" evidence="1">
    <location>
        <begin position="382"/>
        <end position="421"/>
    </location>
</feature>
<evidence type="ECO:0000313" key="3">
    <source>
        <dbReference type="Proteomes" id="UP000235786"/>
    </source>
</evidence>
<name>A0A2J6QYB9_HYAVF</name>
<dbReference type="OrthoDB" id="3564036at2759"/>
<gene>
    <name evidence="2" type="ORF">L207DRAFT_591729</name>
</gene>
<proteinExistence type="predicted"/>
<organism evidence="2 3">
    <name type="scientific">Hyaloscypha variabilis (strain UAMH 11265 / GT02V1 / F)</name>
    <name type="common">Meliniomyces variabilis</name>
    <dbReference type="NCBI Taxonomy" id="1149755"/>
    <lineage>
        <taxon>Eukaryota</taxon>
        <taxon>Fungi</taxon>
        <taxon>Dikarya</taxon>
        <taxon>Ascomycota</taxon>
        <taxon>Pezizomycotina</taxon>
        <taxon>Leotiomycetes</taxon>
        <taxon>Helotiales</taxon>
        <taxon>Hyaloscyphaceae</taxon>
        <taxon>Hyaloscypha</taxon>
        <taxon>Hyaloscypha variabilis</taxon>
    </lineage>
</organism>
<protein>
    <submittedName>
        <fullName evidence="2">Uncharacterized protein</fullName>
    </submittedName>
</protein>
<feature type="region of interest" description="Disordered" evidence="1">
    <location>
        <begin position="380"/>
        <end position="421"/>
    </location>
</feature>
<evidence type="ECO:0000256" key="1">
    <source>
        <dbReference type="SAM" id="MobiDB-lite"/>
    </source>
</evidence>
<reference evidence="2 3" key="1">
    <citation type="submission" date="2016-04" db="EMBL/GenBank/DDBJ databases">
        <title>A degradative enzymes factory behind the ericoid mycorrhizal symbiosis.</title>
        <authorList>
            <consortium name="DOE Joint Genome Institute"/>
            <person name="Martino E."/>
            <person name="Morin E."/>
            <person name="Grelet G."/>
            <person name="Kuo A."/>
            <person name="Kohler A."/>
            <person name="Daghino S."/>
            <person name="Barry K."/>
            <person name="Choi C."/>
            <person name="Cichocki N."/>
            <person name="Clum A."/>
            <person name="Copeland A."/>
            <person name="Hainaut M."/>
            <person name="Haridas S."/>
            <person name="Labutti K."/>
            <person name="Lindquist E."/>
            <person name="Lipzen A."/>
            <person name="Khouja H.-R."/>
            <person name="Murat C."/>
            <person name="Ohm R."/>
            <person name="Olson A."/>
            <person name="Spatafora J."/>
            <person name="Veneault-Fourrey C."/>
            <person name="Henrissat B."/>
            <person name="Grigoriev I."/>
            <person name="Martin F."/>
            <person name="Perotto S."/>
        </authorList>
    </citation>
    <scope>NUCLEOTIDE SEQUENCE [LARGE SCALE GENOMIC DNA]</scope>
    <source>
        <strain evidence="2 3">F</strain>
    </source>
</reference>
<dbReference type="AlphaFoldDB" id="A0A2J6QYB9"/>
<evidence type="ECO:0000313" key="2">
    <source>
        <dbReference type="EMBL" id="PMD31263.1"/>
    </source>
</evidence>